<accession>A0A4R6LPF9</accession>
<name>A0A4R6LPF9_9FIRM</name>
<evidence type="ECO:0000313" key="8">
    <source>
        <dbReference type="EMBL" id="TDO89306.1"/>
    </source>
</evidence>
<dbReference type="RefSeq" id="WP_133515122.1">
    <property type="nucleotide sequence ID" value="NZ_SNWX01000012.1"/>
</dbReference>
<dbReference type="EMBL" id="SNWX01000012">
    <property type="protein sequence ID" value="TDO89306.1"/>
    <property type="molecule type" value="Genomic_DNA"/>
</dbReference>
<dbReference type="PANTHER" id="PTHR30106:SF1">
    <property type="entry name" value="UPF0324 MEMBRANE PROTEIN FN0533"/>
    <property type="match status" value="1"/>
</dbReference>
<gene>
    <name evidence="8" type="ORF">DFR79_11259</name>
</gene>
<dbReference type="Proteomes" id="UP000295064">
    <property type="component" value="Unassembled WGS sequence"/>
</dbReference>
<evidence type="ECO:0000256" key="5">
    <source>
        <dbReference type="ARBA" id="ARBA00022989"/>
    </source>
</evidence>
<evidence type="ECO:0000313" key="9">
    <source>
        <dbReference type="Proteomes" id="UP000295064"/>
    </source>
</evidence>
<evidence type="ECO:0000256" key="7">
    <source>
        <dbReference type="SAM" id="Phobius"/>
    </source>
</evidence>
<dbReference type="Pfam" id="PF03601">
    <property type="entry name" value="Cons_hypoth698"/>
    <property type="match status" value="1"/>
</dbReference>
<organism evidence="8 9">
    <name type="scientific">Halanaerobium saccharolyticum</name>
    <dbReference type="NCBI Taxonomy" id="43595"/>
    <lineage>
        <taxon>Bacteria</taxon>
        <taxon>Bacillati</taxon>
        <taxon>Bacillota</taxon>
        <taxon>Clostridia</taxon>
        <taxon>Halanaerobiales</taxon>
        <taxon>Halanaerobiaceae</taxon>
        <taxon>Halanaerobium</taxon>
    </lineage>
</organism>
<dbReference type="GO" id="GO:0005886">
    <property type="term" value="C:plasma membrane"/>
    <property type="evidence" value="ECO:0007669"/>
    <property type="project" value="UniProtKB-SubCell"/>
</dbReference>
<feature type="transmembrane region" description="Helical" evidence="7">
    <location>
        <begin position="315"/>
        <end position="336"/>
    </location>
</feature>
<feature type="transmembrane region" description="Helical" evidence="7">
    <location>
        <begin position="208"/>
        <end position="233"/>
    </location>
</feature>
<protein>
    <submittedName>
        <fullName evidence="8">Putative integral membrane protein (TIGR00698 family)</fullName>
    </submittedName>
</protein>
<feature type="transmembrane region" description="Helical" evidence="7">
    <location>
        <begin position="122"/>
        <end position="143"/>
    </location>
</feature>
<keyword evidence="4 7" id="KW-0812">Transmembrane</keyword>
<dbReference type="InterPro" id="IPR018383">
    <property type="entry name" value="UPF0324_pro"/>
</dbReference>
<feature type="transmembrane region" description="Helical" evidence="7">
    <location>
        <begin position="181"/>
        <end position="202"/>
    </location>
</feature>
<evidence type="ECO:0000256" key="1">
    <source>
        <dbReference type="ARBA" id="ARBA00004651"/>
    </source>
</evidence>
<comment type="similarity">
    <text evidence="2">Belongs to the UPF0324 family.</text>
</comment>
<feature type="transmembrane region" description="Helical" evidence="7">
    <location>
        <begin position="254"/>
        <end position="277"/>
    </location>
</feature>
<proteinExistence type="inferred from homology"/>
<feature type="transmembrane region" description="Helical" evidence="7">
    <location>
        <begin position="283"/>
        <end position="303"/>
    </location>
</feature>
<feature type="transmembrane region" description="Helical" evidence="7">
    <location>
        <begin position="33"/>
        <end position="55"/>
    </location>
</feature>
<feature type="transmembrane region" description="Helical" evidence="7">
    <location>
        <begin position="149"/>
        <end position="169"/>
    </location>
</feature>
<evidence type="ECO:0000256" key="3">
    <source>
        <dbReference type="ARBA" id="ARBA00022475"/>
    </source>
</evidence>
<dbReference type="OrthoDB" id="9811391at2"/>
<dbReference type="AlphaFoldDB" id="A0A4R6LPF9"/>
<comment type="subcellular location">
    <subcellularLocation>
        <location evidence="1">Cell membrane</location>
        <topology evidence="1">Multi-pass membrane protein</topology>
    </subcellularLocation>
</comment>
<feature type="transmembrane region" description="Helical" evidence="7">
    <location>
        <begin position="67"/>
        <end position="84"/>
    </location>
</feature>
<evidence type="ECO:0000256" key="4">
    <source>
        <dbReference type="ARBA" id="ARBA00022692"/>
    </source>
</evidence>
<keyword evidence="5 7" id="KW-1133">Transmembrane helix</keyword>
<keyword evidence="6 7" id="KW-0472">Membrane</keyword>
<feature type="transmembrane region" description="Helical" evidence="7">
    <location>
        <begin position="90"/>
        <end position="110"/>
    </location>
</feature>
<reference evidence="8 9" key="1">
    <citation type="submission" date="2019-03" db="EMBL/GenBank/DDBJ databases">
        <title>Subsurface microbial communities from deep shales in Ohio and West Virginia, USA.</title>
        <authorList>
            <person name="Wrighton K."/>
        </authorList>
    </citation>
    <scope>NUCLEOTIDE SEQUENCE [LARGE SCALE GENOMIC DNA]</scope>
    <source>
        <strain evidence="8 9">MA284_T2</strain>
    </source>
</reference>
<evidence type="ECO:0000256" key="6">
    <source>
        <dbReference type="ARBA" id="ARBA00023136"/>
    </source>
</evidence>
<sequence length="339" mass="36170">MTEAKDYIAGIILTILVALTAKAVSTYIPMDLISASVFALLLGMLLNPIIKELTFFNSGIQFVSKKILKTAIVLMGLTLSFSQVLSVGGYSIIVMTFTLLTAFGGGYIFGRLFKMNWKLSSLISAGTGVCGGSAIAAVAPTIEAHNSDIAYAISATFIFDILMVILFPIAGRYFGMSDLGFGLWAGTAVNDTSSVVAAAYTFSDAAGAFAVIVKLTRTLSIVPIVMIFSYINARENKKLGKKSNKSAKEIKIKTIFPYFILLFLIMVAVKSTGVVSADLSSNIAAVSKFMMVMALGAIGLKTNFKEVTDSGIKPLLHGFIISALVVIVSFMVQLFIGQF</sequence>
<dbReference type="PANTHER" id="PTHR30106">
    <property type="entry name" value="INNER MEMBRANE PROTEIN YEIH-RELATED"/>
    <property type="match status" value="1"/>
</dbReference>
<evidence type="ECO:0000256" key="2">
    <source>
        <dbReference type="ARBA" id="ARBA00007977"/>
    </source>
</evidence>
<comment type="caution">
    <text evidence="8">The sequence shown here is derived from an EMBL/GenBank/DDBJ whole genome shotgun (WGS) entry which is preliminary data.</text>
</comment>
<keyword evidence="3" id="KW-1003">Cell membrane</keyword>